<dbReference type="EC" id="6.3.5.4" evidence="3"/>
<evidence type="ECO:0000313" key="11">
    <source>
        <dbReference type="Proteomes" id="UP001299970"/>
    </source>
</evidence>
<dbReference type="SUPFAM" id="SSF52402">
    <property type="entry name" value="Adenine nucleotide alpha hydrolases-like"/>
    <property type="match status" value="1"/>
</dbReference>
<protein>
    <recommendedName>
        <fullName evidence="3">asparagine synthase (glutamine-hydrolyzing)</fullName>
        <ecNumber evidence="3">6.3.5.4</ecNumber>
    </recommendedName>
</protein>
<dbReference type="SUPFAM" id="SSF56235">
    <property type="entry name" value="N-terminal nucleophile aminohydrolases (Ntn hydrolases)"/>
    <property type="match status" value="1"/>
</dbReference>
<evidence type="ECO:0000256" key="8">
    <source>
        <dbReference type="ARBA" id="ARBA00048741"/>
    </source>
</evidence>
<keyword evidence="4" id="KW-0547">Nucleotide-binding</keyword>
<proteinExistence type="inferred from homology"/>
<dbReference type="InterPro" id="IPR017932">
    <property type="entry name" value="GATase_2_dom"/>
</dbReference>
<dbReference type="PROSITE" id="PS51278">
    <property type="entry name" value="GATASE_TYPE_2"/>
    <property type="match status" value="1"/>
</dbReference>
<feature type="domain" description="Glutamine amidotransferase type-2" evidence="9">
    <location>
        <begin position="2"/>
        <end position="221"/>
    </location>
</feature>
<dbReference type="PANTHER" id="PTHR43284">
    <property type="entry name" value="ASPARAGINE SYNTHETASE (GLUTAMINE-HYDROLYZING)"/>
    <property type="match status" value="1"/>
</dbReference>
<evidence type="ECO:0000313" key="10">
    <source>
        <dbReference type="EMBL" id="MCH6166013.1"/>
    </source>
</evidence>
<evidence type="ECO:0000256" key="5">
    <source>
        <dbReference type="ARBA" id="ARBA00022840"/>
    </source>
</evidence>
<keyword evidence="5" id="KW-0067">ATP-binding</keyword>
<organism evidence="10 11">
    <name type="scientific">Pseudonocardia alaniniphila</name>
    <dbReference type="NCBI Taxonomy" id="75291"/>
    <lineage>
        <taxon>Bacteria</taxon>
        <taxon>Bacillati</taxon>
        <taxon>Actinomycetota</taxon>
        <taxon>Actinomycetes</taxon>
        <taxon>Pseudonocardiales</taxon>
        <taxon>Pseudonocardiaceae</taxon>
        <taxon>Pseudonocardia</taxon>
    </lineage>
</organism>
<keyword evidence="11" id="KW-1185">Reference proteome</keyword>
<dbReference type="GO" id="GO:0004066">
    <property type="term" value="F:asparagine synthase (glutamine-hydrolyzing) activity"/>
    <property type="evidence" value="ECO:0007669"/>
    <property type="project" value="UniProtKB-EC"/>
</dbReference>
<evidence type="ECO:0000256" key="3">
    <source>
        <dbReference type="ARBA" id="ARBA00012737"/>
    </source>
</evidence>
<sequence>MCGICGWVDYERDLADPAARRELADMTATMACRGPDDEGTWVDGPAALGHRRLAIIDLPGGRQPMTVQDEGRAALALVYSGETYNFRELRERLASVGHRFETSSDTEVVLRAHQEWGRSDPRNAVRELNGMFAYAIWDSRARELVLVRDRLGVKPLYYYPTAHGVLFGSEPKAVLANALAERVVDADGLRRVLVYLADAGNAVFRGLREVPPGHVVRVSREGIQELRYWQLEDTGHTDDVPSTVRHVRELLEDTAQRQLVADVPLCTLLSGGLDSSALTALAARHSAEQVRSFAVEFAGYTENFVADEVRPTPDTPYAHAVADFVGTRHSDITLANEALMDPAVRDAVLHARDLPVVGSGGDMDASLYLLFQAVRQESTVALSGESADEVFGGYRDFSDADTIAADTFPWFAGRMFNHDMTRSGLLDQSLAKQLDLPSYVKDTYRTALAAVPALTGPAAADPHERRMREVCHLFLTHFLPVLLDRKDRVSMAVGLEVRVPFCDHRLVEYVFGTPWSHKSFDGREKSLLRAATADLLPASVAQRVKSPYPSPQDASYERELRAELSALLDRPDSPVAPLLDRDALRERLAEPIGRRSGLGARFELEQILNLHAWCTDYRVTLDL</sequence>
<comment type="pathway">
    <text evidence="1">Amino-acid biosynthesis; L-asparagine biosynthesis; L-asparagine from L-aspartate (L-Gln route): step 1/1.</text>
</comment>
<dbReference type="PIRSF" id="PIRSF001589">
    <property type="entry name" value="Asn_synthetase_glu-h"/>
    <property type="match status" value="1"/>
</dbReference>
<accession>A0ABS9TC97</accession>
<dbReference type="InterPro" id="IPR014729">
    <property type="entry name" value="Rossmann-like_a/b/a_fold"/>
</dbReference>
<keyword evidence="7" id="KW-0315">Glutamine amidotransferase</keyword>
<name>A0ABS9TC97_9PSEU</name>
<dbReference type="Proteomes" id="UP001299970">
    <property type="component" value="Unassembled WGS sequence"/>
</dbReference>
<dbReference type="Pfam" id="PF00733">
    <property type="entry name" value="Asn_synthase"/>
    <property type="match status" value="1"/>
</dbReference>
<evidence type="ECO:0000259" key="9">
    <source>
        <dbReference type="PROSITE" id="PS51278"/>
    </source>
</evidence>
<dbReference type="PANTHER" id="PTHR43284:SF1">
    <property type="entry name" value="ASPARAGINE SYNTHETASE"/>
    <property type="match status" value="1"/>
</dbReference>
<dbReference type="CDD" id="cd00712">
    <property type="entry name" value="AsnB"/>
    <property type="match status" value="1"/>
</dbReference>
<comment type="catalytic activity">
    <reaction evidence="8">
        <text>L-aspartate + L-glutamine + ATP + H2O = L-asparagine + L-glutamate + AMP + diphosphate + H(+)</text>
        <dbReference type="Rhea" id="RHEA:12228"/>
        <dbReference type="ChEBI" id="CHEBI:15377"/>
        <dbReference type="ChEBI" id="CHEBI:15378"/>
        <dbReference type="ChEBI" id="CHEBI:29985"/>
        <dbReference type="ChEBI" id="CHEBI:29991"/>
        <dbReference type="ChEBI" id="CHEBI:30616"/>
        <dbReference type="ChEBI" id="CHEBI:33019"/>
        <dbReference type="ChEBI" id="CHEBI:58048"/>
        <dbReference type="ChEBI" id="CHEBI:58359"/>
        <dbReference type="ChEBI" id="CHEBI:456215"/>
        <dbReference type="EC" id="6.3.5.4"/>
    </reaction>
</comment>
<comment type="caution">
    <text evidence="10">The sequence shown here is derived from an EMBL/GenBank/DDBJ whole genome shotgun (WGS) entry which is preliminary data.</text>
</comment>
<dbReference type="RefSeq" id="WP_241036049.1">
    <property type="nucleotide sequence ID" value="NZ_BAAAJF010000020.1"/>
</dbReference>
<dbReference type="InterPro" id="IPR033738">
    <property type="entry name" value="AsnB_N"/>
</dbReference>
<evidence type="ECO:0000256" key="1">
    <source>
        <dbReference type="ARBA" id="ARBA00005187"/>
    </source>
</evidence>
<gene>
    <name evidence="10" type="primary">asnB</name>
    <name evidence="10" type="ORF">MMF94_10000</name>
</gene>
<evidence type="ECO:0000256" key="6">
    <source>
        <dbReference type="ARBA" id="ARBA00022888"/>
    </source>
</evidence>
<dbReference type="InterPro" id="IPR006426">
    <property type="entry name" value="Asn_synth_AEB"/>
</dbReference>
<evidence type="ECO:0000256" key="7">
    <source>
        <dbReference type="ARBA" id="ARBA00022962"/>
    </source>
</evidence>
<dbReference type="NCBIfam" id="TIGR01536">
    <property type="entry name" value="asn_synth_AEB"/>
    <property type="match status" value="1"/>
</dbReference>
<dbReference type="InterPro" id="IPR051786">
    <property type="entry name" value="ASN_synthetase/amidase"/>
</dbReference>
<dbReference type="EMBL" id="JAKXMK010000008">
    <property type="protein sequence ID" value="MCH6166013.1"/>
    <property type="molecule type" value="Genomic_DNA"/>
</dbReference>
<dbReference type="Gene3D" id="3.60.20.10">
    <property type="entry name" value="Glutamine Phosphoribosylpyrophosphate, subunit 1, domain 1"/>
    <property type="match status" value="1"/>
</dbReference>
<evidence type="ECO:0000256" key="2">
    <source>
        <dbReference type="ARBA" id="ARBA00005752"/>
    </source>
</evidence>
<keyword evidence="10" id="KW-0436">Ligase</keyword>
<keyword evidence="6" id="KW-0028">Amino-acid biosynthesis</keyword>
<dbReference type="CDD" id="cd01991">
    <property type="entry name" value="Asn_synthase_B_C"/>
    <property type="match status" value="1"/>
</dbReference>
<dbReference type="Pfam" id="PF13522">
    <property type="entry name" value="GATase_6"/>
    <property type="match status" value="1"/>
</dbReference>
<dbReference type="InterPro" id="IPR001962">
    <property type="entry name" value="Asn_synthase"/>
</dbReference>
<reference evidence="10 11" key="1">
    <citation type="submission" date="2022-03" db="EMBL/GenBank/DDBJ databases">
        <title>Pseudonocardia alaer sp. nov., a novel actinomycete isolated from reed forest soil.</title>
        <authorList>
            <person name="Wang L."/>
        </authorList>
    </citation>
    <scope>NUCLEOTIDE SEQUENCE [LARGE SCALE GENOMIC DNA]</scope>
    <source>
        <strain evidence="10 11">Y-16303</strain>
    </source>
</reference>
<evidence type="ECO:0000256" key="4">
    <source>
        <dbReference type="ARBA" id="ARBA00022741"/>
    </source>
</evidence>
<dbReference type="Gene3D" id="3.40.50.620">
    <property type="entry name" value="HUPs"/>
    <property type="match status" value="1"/>
</dbReference>
<dbReference type="InterPro" id="IPR029055">
    <property type="entry name" value="Ntn_hydrolases_N"/>
</dbReference>
<keyword evidence="6" id="KW-0061">Asparagine biosynthesis</keyword>
<comment type="similarity">
    <text evidence="2">Belongs to the asparagine synthetase family.</text>
</comment>